<protein>
    <submittedName>
        <fullName evidence="2">Uncharacterized protein</fullName>
    </submittedName>
</protein>
<feature type="transmembrane region" description="Helical" evidence="1">
    <location>
        <begin position="20"/>
        <end position="43"/>
    </location>
</feature>
<keyword evidence="1" id="KW-0472">Membrane</keyword>
<dbReference type="STRING" id="1563157.AQS70_03935"/>
<reference evidence="2 3" key="1">
    <citation type="submission" date="2015-10" db="EMBL/GenBank/DDBJ databases">
        <title>Pseudomonas helleri sp. nov. and Pseudomonas weihenstephanensis sp. nov., isolated from raw cows milk.</title>
        <authorList>
            <person name="Von Neubeck M."/>
            <person name="Huptas C."/>
            <person name="Wenning M."/>
            <person name="Scherer S."/>
        </authorList>
    </citation>
    <scope>NUCLEOTIDE SEQUENCE [LARGE SCALE GENOMIC DNA]</scope>
    <source>
        <strain evidence="2 3">BSTT44</strain>
    </source>
</reference>
<dbReference type="AlphaFoldDB" id="A0A0Q0X4P2"/>
<proteinExistence type="predicted"/>
<dbReference type="EMBL" id="LLWH01000209">
    <property type="protein sequence ID" value="KQB52083.1"/>
    <property type="molecule type" value="Genomic_DNA"/>
</dbReference>
<keyword evidence="1" id="KW-0812">Transmembrane</keyword>
<feature type="transmembrane region" description="Helical" evidence="1">
    <location>
        <begin position="63"/>
        <end position="82"/>
    </location>
</feature>
<sequence length="106" mass="11651">MKISDGFDARRLRPKENRNWRARLALTLAILLTLAGVVILLTGASSLIGHPAALGDLNANPTAAVLVLVAGLLVSWLGIALWRRNRRRLRQPSGLNMAPHLMKKRD</sequence>
<evidence type="ECO:0000256" key="1">
    <source>
        <dbReference type="SAM" id="Phobius"/>
    </source>
</evidence>
<dbReference type="Proteomes" id="UP000050342">
    <property type="component" value="Unassembled WGS sequence"/>
</dbReference>
<accession>A0A0Q0X4P2</accession>
<evidence type="ECO:0000313" key="2">
    <source>
        <dbReference type="EMBL" id="KQB52083.1"/>
    </source>
</evidence>
<gene>
    <name evidence="2" type="ORF">AQS70_03935</name>
</gene>
<organism evidence="2 3">
    <name type="scientific">Pseudomonas endophytica</name>
    <dbReference type="NCBI Taxonomy" id="1563157"/>
    <lineage>
        <taxon>Bacteria</taxon>
        <taxon>Pseudomonadati</taxon>
        <taxon>Pseudomonadota</taxon>
        <taxon>Gammaproteobacteria</taxon>
        <taxon>Pseudomonadales</taxon>
        <taxon>Pseudomonadaceae</taxon>
        <taxon>Pseudomonas</taxon>
    </lineage>
</organism>
<comment type="caution">
    <text evidence="2">The sequence shown here is derived from an EMBL/GenBank/DDBJ whole genome shotgun (WGS) entry which is preliminary data.</text>
</comment>
<keyword evidence="1" id="KW-1133">Transmembrane helix</keyword>
<name>A0A0Q0X4P2_9PSED</name>
<keyword evidence="3" id="KW-1185">Reference proteome</keyword>
<evidence type="ECO:0000313" key="3">
    <source>
        <dbReference type="Proteomes" id="UP000050342"/>
    </source>
</evidence>
<dbReference type="RefSeq" id="WP_055104368.1">
    <property type="nucleotide sequence ID" value="NZ_LLWH01000209.1"/>
</dbReference>